<dbReference type="CDD" id="cd04301">
    <property type="entry name" value="NAT_SF"/>
    <property type="match status" value="1"/>
</dbReference>
<dbReference type="InterPro" id="IPR051556">
    <property type="entry name" value="N-term/lysine_N-AcTrnsfr"/>
</dbReference>
<dbReference type="SUPFAM" id="SSF55729">
    <property type="entry name" value="Acyl-CoA N-acyltransferases (Nat)"/>
    <property type="match status" value="1"/>
</dbReference>
<accession>A0A5B8MUL5</accession>
<dbReference type="Proteomes" id="UP000316726">
    <property type="component" value="Chromosome 12"/>
</dbReference>
<feature type="domain" description="N-acetyltransferase" evidence="3">
    <location>
        <begin position="5"/>
        <end position="155"/>
    </location>
</feature>
<dbReference type="EMBL" id="CP031045">
    <property type="protein sequence ID" value="QDZ24001.1"/>
    <property type="molecule type" value="Genomic_DNA"/>
</dbReference>
<dbReference type="GO" id="GO:0007064">
    <property type="term" value="P:mitotic sister chromatid cohesion"/>
    <property type="evidence" value="ECO:0007669"/>
    <property type="project" value="TreeGrafter"/>
</dbReference>
<name>A0A5B8MUL5_9CHLO</name>
<dbReference type="AlphaFoldDB" id="A0A5B8MUL5"/>
<dbReference type="PANTHER" id="PTHR42919">
    <property type="entry name" value="N-ALPHA-ACETYLTRANSFERASE"/>
    <property type="match status" value="1"/>
</dbReference>
<dbReference type="PROSITE" id="PS51186">
    <property type="entry name" value="GNAT"/>
    <property type="match status" value="1"/>
</dbReference>
<dbReference type="OrthoDB" id="47374at2759"/>
<dbReference type="InterPro" id="IPR000182">
    <property type="entry name" value="GNAT_dom"/>
</dbReference>
<dbReference type="Gene3D" id="3.40.630.30">
    <property type="match status" value="1"/>
</dbReference>
<dbReference type="FunFam" id="3.40.630.30:FF:000006">
    <property type="entry name" value="Putative n-alpha-acetyltransferase 50"/>
    <property type="match status" value="1"/>
</dbReference>
<dbReference type="GO" id="GO:0031415">
    <property type="term" value="C:NatA complex"/>
    <property type="evidence" value="ECO:0007669"/>
    <property type="project" value="TreeGrafter"/>
</dbReference>
<dbReference type="Pfam" id="PF00583">
    <property type="entry name" value="Acetyltransf_1"/>
    <property type="match status" value="1"/>
</dbReference>
<dbReference type="STRING" id="1764295.A0A5B8MUL5"/>
<evidence type="ECO:0000256" key="2">
    <source>
        <dbReference type="ARBA" id="ARBA00023315"/>
    </source>
</evidence>
<sequence length="165" mass="18622">MKIHIVLDSVRDKNLKQMKQLNAAIFPVKYKDKFYSDCIACGDVTQLAYYNDILVGAIACRLESKGEGKAKLYIMTLGVLAPYRDLGVGTHLLEHSLRVAREDPNIEEAYLHVQTNNDGAIRFYGKHGFSIKEMIPNYYKRIDPPDCYILHKNLVVAVEGTDGAE</sequence>
<organism evidence="4 5">
    <name type="scientific">Chloropicon primus</name>
    <dbReference type="NCBI Taxonomy" id="1764295"/>
    <lineage>
        <taxon>Eukaryota</taxon>
        <taxon>Viridiplantae</taxon>
        <taxon>Chlorophyta</taxon>
        <taxon>Chloropicophyceae</taxon>
        <taxon>Chloropicales</taxon>
        <taxon>Chloropicaceae</taxon>
        <taxon>Chloropicon</taxon>
    </lineage>
</organism>
<evidence type="ECO:0000313" key="4">
    <source>
        <dbReference type="EMBL" id="QDZ24001.1"/>
    </source>
</evidence>
<keyword evidence="2" id="KW-0012">Acyltransferase</keyword>
<keyword evidence="5" id="KW-1185">Reference proteome</keyword>
<protein>
    <submittedName>
        <fullName evidence="4">N-acetyltransferase</fullName>
    </submittedName>
</protein>
<evidence type="ECO:0000259" key="3">
    <source>
        <dbReference type="PROSITE" id="PS51186"/>
    </source>
</evidence>
<dbReference type="InterPro" id="IPR016181">
    <property type="entry name" value="Acyl_CoA_acyltransferase"/>
</dbReference>
<dbReference type="PANTHER" id="PTHR42919:SF8">
    <property type="entry name" value="N-ALPHA-ACETYLTRANSFERASE 50"/>
    <property type="match status" value="1"/>
</dbReference>
<reference evidence="4 5" key="1">
    <citation type="submission" date="2018-07" db="EMBL/GenBank/DDBJ databases">
        <title>The complete nuclear genome of the prasinophyte Chloropicon primus (CCMP1205).</title>
        <authorList>
            <person name="Pombert J.-F."/>
            <person name="Otis C."/>
            <person name="Turmel M."/>
            <person name="Lemieux C."/>
        </authorList>
    </citation>
    <scope>NUCLEOTIDE SEQUENCE [LARGE SCALE GENOMIC DNA]</scope>
    <source>
        <strain evidence="4 5">CCMP1205</strain>
    </source>
</reference>
<gene>
    <name evidence="4" type="ORF">A3770_12p65190</name>
</gene>
<evidence type="ECO:0000313" key="5">
    <source>
        <dbReference type="Proteomes" id="UP000316726"/>
    </source>
</evidence>
<proteinExistence type="predicted"/>
<keyword evidence="1 4" id="KW-0808">Transferase</keyword>
<evidence type="ECO:0000256" key="1">
    <source>
        <dbReference type="ARBA" id="ARBA00022679"/>
    </source>
</evidence>
<dbReference type="GO" id="GO:0008080">
    <property type="term" value="F:N-acetyltransferase activity"/>
    <property type="evidence" value="ECO:0007669"/>
    <property type="project" value="TreeGrafter"/>
</dbReference>